<reference evidence="3" key="1">
    <citation type="submission" date="2017-01" db="EMBL/GenBank/DDBJ databases">
        <authorList>
            <person name="Varghese N."/>
            <person name="Submissions S."/>
        </authorList>
    </citation>
    <scope>NUCLEOTIDE SEQUENCE [LARGE SCALE GENOMIC DNA]</scope>
    <source>
        <strain evidence="3">DSM 46698</strain>
    </source>
</reference>
<evidence type="ECO:0000313" key="2">
    <source>
        <dbReference type="EMBL" id="SIS51765.1"/>
    </source>
</evidence>
<evidence type="ECO:0000259" key="1">
    <source>
        <dbReference type="Pfam" id="PF01551"/>
    </source>
</evidence>
<dbReference type="InterPro" id="IPR050570">
    <property type="entry name" value="Cell_wall_metabolism_enzyme"/>
</dbReference>
<gene>
    <name evidence="2" type="ORF">SAMN05421761_101206</name>
</gene>
<accession>A0A1N7JR27</accession>
<dbReference type="AlphaFoldDB" id="A0A1N7JR27"/>
<feature type="domain" description="M23ase beta-sheet core" evidence="1">
    <location>
        <begin position="113"/>
        <end position="211"/>
    </location>
</feature>
<dbReference type="InterPro" id="IPR016047">
    <property type="entry name" value="M23ase_b-sheet_dom"/>
</dbReference>
<dbReference type="Gene3D" id="2.70.70.10">
    <property type="entry name" value="Glucose Permease (Domain IIA)"/>
    <property type="match status" value="1"/>
</dbReference>
<dbReference type="GO" id="GO:0004222">
    <property type="term" value="F:metalloendopeptidase activity"/>
    <property type="evidence" value="ECO:0007669"/>
    <property type="project" value="TreeGrafter"/>
</dbReference>
<dbReference type="PANTHER" id="PTHR21666">
    <property type="entry name" value="PEPTIDASE-RELATED"/>
    <property type="match status" value="1"/>
</dbReference>
<dbReference type="SUPFAM" id="SSF51261">
    <property type="entry name" value="Duplicated hybrid motif"/>
    <property type="match status" value="1"/>
</dbReference>
<dbReference type="STRING" id="529505.SAMN05421761_101206"/>
<dbReference type="CDD" id="cd12797">
    <property type="entry name" value="M23_peptidase"/>
    <property type="match status" value="1"/>
</dbReference>
<keyword evidence="3" id="KW-1185">Reference proteome</keyword>
<organism evidence="2 3">
    <name type="scientific">Belliella pelovolcani</name>
    <dbReference type="NCBI Taxonomy" id="529505"/>
    <lineage>
        <taxon>Bacteria</taxon>
        <taxon>Pseudomonadati</taxon>
        <taxon>Bacteroidota</taxon>
        <taxon>Cytophagia</taxon>
        <taxon>Cytophagales</taxon>
        <taxon>Cyclobacteriaceae</taxon>
        <taxon>Belliella</taxon>
    </lineage>
</organism>
<dbReference type="PANTHER" id="PTHR21666:SF270">
    <property type="entry name" value="MUREIN HYDROLASE ACTIVATOR ENVC"/>
    <property type="match status" value="1"/>
</dbReference>
<dbReference type="Pfam" id="PF01551">
    <property type="entry name" value="Peptidase_M23"/>
    <property type="match status" value="1"/>
</dbReference>
<proteinExistence type="predicted"/>
<name>A0A1N7JR27_9BACT</name>
<evidence type="ECO:0000313" key="3">
    <source>
        <dbReference type="Proteomes" id="UP000186026"/>
    </source>
</evidence>
<sequence length="245" mass="27903">MIGEVLYLRFINLKEPLIFDFNMDLKKLLAKEEIFPLMGIQLDESNTLRMDFSPSNLALETVDLRNTDDFNTYVFDMLKLKGKTYGIGGYFEHRAIYSRSAVFETGLEDFRDIHLGVDIWAEAGHAVYAPIDGVVHSFQDNAGFGNYGPTIILEHHLSGQTLFSLYGHLARTDLKGLEIGQRIKKGELLCHLGPYPENGDWPPHLHFQLMWDMLGNTGDFPGVCSHRDREKFQQVCPNPHILIGF</sequence>
<dbReference type="Proteomes" id="UP000186026">
    <property type="component" value="Unassembled WGS sequence"/>
</dbReference>
<dbReference type="InterPro" id="IPR011055">
    <property type="entry name" value="Dup_hybrid_motif"/>
</dbReference>
<dbReference type="EMBL" id="FTOP01000001">
    <property type="protein sequence ID" value="SIS51765.1"/>
    <property type="molecule type" value="Genomic_DNA"/>
</dbReference>
<protein>
    <submittedName>
        <fullName evidence="2">Peptidase family M23</fullName>
    </submittedName>
</protein>